<keyword evidence="2" id="KW-1185">Reference proteome</keyword>
<evidence type="ECO:0000313" key="2">
    <source>
        <dbReference type="Proteomes" id="UP000188388"/>
    </source>
</evidence>
<dbReference type="SUPFAM" id="SSF56281">
    <property type="entry name" value="Metallo-hydrolase/oxidoreductase"/>
    <property type="match status" value="1"/>
</dbReference>
<gene>
    <name evidence="1" type="ORF">BQ8794_30023</name>
</gene>
<evidence type="ECO:0008006" key="3">
    <source>
        <dbReference type="Google" id="ProtNLM"/>
    </source>
</evidence>
<reference evidence="2" key="1">
    <citation type="submission" date="2017-01" db="EMBL/GenBank/DDBJ databases">
        <authorList>
            <person name="Brunel B."/>
        </authorList>
    </citation>
    <scope>NUCLEOTIDE SEQUENCE [LARGE SCALE GENOMIC DNA]</scope>
</reference>
<protein>
    <recommendedName>
        <fullName evidence="3">DUF4336 domain-containing protein</fullName>
    </recommendedName>
</protein>
<dbReference type="InterPro" id="IPR025638">
    <property type="entry name" value="DUF4336"/>
</dbReference>
<organism evidence="1 2">
    <name type="scientific">Mesorhizobium prunaredense</name>
    <dbReference type="NCBI Taxonomy" id="1631249"/>
    <lineage>
        <taxon>Bacteria</taxon>
        <taxon>Pseudomonadati</taxon>
        <taxon>Pseudomonadota</taxon>
        <taxon>Alphaproteobacteria</taxon>
        <taxon>Hyphomicrobiales</taxon>
        <taxon>Phyllobacteriaceae</taxon>
        <taxon>Mesorhizobium</taxon>
    </lineage>
</organism>
<dbReference type="EMBL" id="FTPD01000023">
    <property type="protein sequence ID" value="SIT56574.1"/>
    <property type="molecule type" value="Genomic_DNA"/>
</dbReference>
<dbReference type="STRING" id="1631249.BQ8794_30023"/>
<sequence>MGASLYEPINVYKPVATNIGVVDGPFEYLNVAGVRLPLPFTTRMTVVRLSNGDLFLHSPIKFDQRLANELQALGTPRHLVSPNQFHYAHIGEWAKAFPEAITWASPRVRQRARARRTAIEFARDLGPTPPEEWGREIDQTLFPGGYFKEYIFFHRDSKALILTDTIINLELDKIAEPWRTATKLTGMYHPHGQIFFGMRLPLLLQRRKAKAALRKIHSWQPDRILLSHGRCFDTRADEVIRRIFREHHSW</sequence>
<dbReference type="Pfam" id="PF14234">
    <property type="entry name" value="DUF4336"/>
    <property type="match status" value="1"/>
</dbReference>
<dbReference type="RefSeq" id="WP_077379811.1">
    <property type="nucleotide sequence ID" value="NZ_FTPD01000023.1"/>
</dbReference>
<dbReference type="AlphaFoldDB" id="A0A1R3VBB9"/>
<dbReference type="Proteomes" id="UP000188388">
    <property type="component" value="Unassembled WGS sequence"/>
</dbReference>
<dbReference type="PANTHER" id="PTHR33835:SF1">
    <property type="entry name" value="METALLO-BETA-LACTAMASE DOMAIN-CONTAINING PROTEIN"/>
    <property type="match status" value="1"/>
</dbReference>
<accession>A0A1R3VBB9</accession>
<proteinExistence type="predicted"/>
<name>A0A1R3VBB9_9HYPH</name>
<dbReference type="InterPro" id="IPR036866">
    <property type="entry name" value="RibonucZ/Hydroxyglut_hydro"/>
</dbReference>
<dbReference type="PANTHER" id="PTHR33835">
    <property type="entry name" value="YALI0C07656P"/>
    <property type="match status" value="1"/>
</dbReference>
<evidence type="ECO:0000313" key="1">
    <source>
        <dbReference type="EMBL" id="SIT56574.1"/>
    </source>
</evidence>